<feature type="compositionally biased region" description="Polar residues" evidence="3">
    <location>
        <begin position="217"/>
        <end position="248"/>
    </location>
</feature>
<gene>
    <name evidence="5" type="ORF">DL764_001395</name>
</gene>
<feature type="compositionally biased region" description="Low complexity" evidence="3">
    <location>
        <begin position="194"/>
        <end position="207"/>
    </location>
</feature>
<feature type="region of interest" description="Disordered" evidence="3">
    <location>
        <begin position="1"/>
        <end position="524"/>
    </location>
</feature>
<name>A0A4V1XCB9_9PEZI</name>
<dbReference type="PANTHER" id="PTHR22792:SF132">
    <property type="entry name" value="LA-RELATED PROTEIN 1"/>
    <property type="match status" value="1"/>
</dbReference>
<comment type="caution">
    <text evidence="5">The sequence shown here is derived from an EMBL/GenBank/DDBJ whole genome shotgun (WGS) entry which is preliminary data.</text>
</comment>
<feature type="region of interest" description="Disordered" evidence="3">
    <location>
        <begin position="529"/>
        <end position="548"/>
    </location>
</feature>
<dbReference type="SMART" id="SM00715">
    <property type="entry name" value="LA"/>
    <property type="match status" value="1"/>
</dbReference>
<dbReference type="PROSITE" id="PS50961">
    <property type="entry name" value="HTH_LA"/>
    <property type="match status" value="1"/>
</dbReference>
<dbReference type="Gene3D" id="1.10.10.10">
    <property type="entry name" value="Winged helix-like DNA-binding domain superfamily/Winged helix DNA-binding domain"/>
    <property type="match status" value="1"/>
</dbReference>
<dbReference type="SUPFAM" id="SSF46785">
    <property type="entry name" value="Winged helix' DNA-binding domain"/>
    <property type="match status" value="1"/>
</dbReference>
<feature type="compositionally biased region" description="Basic and acidic residues" evidence="3">
    <location>
        <begin position="122"/>
        <end position="143"/>
    </location>
</feature>
<dbReference type="InterPro" id="IPR045180">
    <property type="entry name" value="La_dom_prot"/>
</dbReference>
<evidence type="ECO:0000313" key="6">
    <source>
        <dbReference type="Proteomes" id="UP000293360"/>
    </source>
</evidence>
<dbReference type="STRING" id="155417.A0A4V1XCB9"/>
<feature type="region of interest" description="Disordered" evidence="3">
    <location>
        <begin position="561"/>
        <end position="594"/>
    </location>
</feature>
<feature type="compositionally biased region" description="Polar residues" evidence="3">
    <location>
        <begin position="515"/>
        <end position="524"/>
    </location>
</feature>
<evidence type="ECO:0000256" key="2">
    <source>
        <dbReference type="PROSITE-ProRule" id="PRU00332"/>
    </source>
</evidence>
<accession>A0A4V1XCB9</accession>
<feature type="compositionally biased region" description="Polar residues" evidence="3">
    <location>
        <begin position="571"/>
        <end position="588"/>
    </location>
</feature>
<feature type="compositionally biased region" description="Polar residues" evidence="3">
    <location>
        <begin position="298"/>
        <end position="307"/>
    </location>
</feature>
<dbReference type="PANTHER" id="PTHR22792">
    <property type="entry name" value="LUPUS LA PROTEIN-RELATED"/>
    <property type="match status" value="1"/>
</dbReference>
<reference evidence="5 6" key="1">
    <citation type="submission" date="2018-06" db="EMBL/GenBank/DDBJ databases">
        <title>Complete Genomes of Monosporascus.</title>
        <authorList>
            <person name="Robinson A.J."/>
            <person name="Natvig D.O."/>
        </authorList>
    </citation>
    <scope>NUCLEOTIDE SEQUENCE [LARGE SCALE GENOMIC DNA]</scope>
    <source>
        <strain evidence="5 6">CBS 110550</strain>
    </source>
</reference>
<feature type="compositionally biased region" description="Polar residues" evidence="3">
    <location>
        <begin position="1"/>
        <end position="42"/>
    </location>
</feature>
<dbReference type="AlphaFoldDB" id="A0A4V1XCB9"/>
<feature type="compositionally biased region" description="Low complexity" evidence="3">
    <location>
        <begin position="43"/>
        <end position="57"/>
    </location>
</feature>
<feature type="compositionally biased region" description="Polar residues" evidence="3">
    <location>
        <begin position="832"/>
        <end position="842"/>
    </location>
</feature>
<organism evidence="5 6">
    <name type="scientific">Monosporascus ibericus</name>
    <dbReference type="NCBI Taxonomy" id="155417"/>
    <lineage>
        <taxon>Eukaryota</taxon>
        <taxon>Fungi</taxon>
        <taxon>Dikarya</taxon>
        <taxon>Ascomycota</taxon>
        <taxon>Pezizomycotina</taxon>
        <taxon>Sordariomycetes</taxon>
        <taxon>Xylariomycetidae</taxon>
        <taxon>Xylariales</taxon>
        <taxon>Xylariales incertae sedis</taxon>
        <taxon>Monosporascus</taxon>
    </lineage>
</organism>
<dbReference type="InterPro" id="IPR006630">
    <property type="entry name" value="La_HTH"/>
</dbReference>
<feature type="compositionally biased region" description="Polar residues" evidence="3">
    <location>
        <begin position="472"/>
        <end position="493"/>
    </location>
</feature>
<evidence type="ECO:0000256" key="3">
    <source>
        <dbReference type="SAM" id="MobiDB-lite"/>
    </source>
</evidence>
<feature type="region of interest" description="Disordered" evidence="3">
    <location>
        <begin position="790"/>
        <end position="856"/>
    </location>
</feature>
<dbReference type="OrthoDB" id="340227at2759"/>
<dbReference type="Proteomes" id="UP000293360">
    <property type="component" value="Unassembled WGS sequence"/>
</dbReference>
<feature type="compositionally biased region" description="Polar residues" evidence="3">
    <location>
        <begin position="539"/>
        <end position="548"/>
    </location>
</feature>
<feature type="compositionally biased region" description="Polar residues" evidence="3">
    <location>
        <begin position="444"/>
        <end position="459"/>
    </location>
</feature>
<dbReference type="CDD" id="cd07323">
    <property type="entry name" value="LAM"/>
    <property type="match status" value="1"/>
</dbReference>
<feature type="compositionally biased region" description="Basic and acidic residues" evidence="3">
    <location>
        <begin position="81"/>
        <end position="90"/>
    </location>
</feature>
<dbReference type="Pfam" id="PF05383">
    <property type="entry name" value="La"/>
    <property type="match status" value="1"/>
</dbReference>
<protein>
    <recommendedName>
        <fullName evidence="4">HTH La-type RNA-binding domain-containing protein</fullName>
    </recommendedName>
</protein>
<dbReference type="GO" id="GO:0010494">
    <property type="term" value="C:cytoplasmic stress granule"/>
    <property type="evidence" value="ECO:0007669"/>
    <property type="project" value="TreeGrafter"/>
</dbReference>
<sequence length="874" mass="92891">MSTATTFSYAQAAKGQSISQAAPSQSGQNQTTPTPSKSSQDIATSAKSGSSVSSVAVPTAPDESEPVEQASATPAGPDQGSSDREPKPFDDEPVATPKAPSESTFTSQVMEKPLGEIPPPNPEKREKASNSSAHRQDSSDARRNKGKKSQAYENGEDQEQNQDRKENSPPPQAELFEAPIPAVNVWQQRREAQAAKAKVAPPLAAQPRSPADGNVSVVPSNSDQKQRSLNDAAQSPPAQNKALSTSNKPQKKATEQARSNGDQSFRRSAPRGSRTNEKESRSALDALPPVANAASWPTPETASVETKSQTHTEKYEKDGKAESATGKSRQKWVPVPFVPTVAFNTSLPARGGPRGGGRAGSTRVGREGAPRGHQNAGVPGANGNESDSRAASVVPQASKRVPVDNMQARETRKPAASADAPRQTGSAANNAKPESLKHGRTDPADTNTAPSATYATNPDRQAENGGKPTGLTRETNPQSSQETTGPLQNSVNHRPTERTRGTGRTRGGHSSSTSLPHQSQAPLTQSAAGYPFQAGAPSRQASQPFSPGYSQLSYGATFPAAQAGSHRGRPNSMSAGRSTNGGRHSSSRLPALQPVGVSYDPGMYPQPQPLFNYFDTSILGLVRAQIEYYFSIDNLCKDLFLRNRMDSQGFVLLNIITQFKRMQELTGDYNLVRYASQTSERVELVTGEDRQDRIRRREGWETWVQPMEQRDHTAQNEGPKTLIRHSGHPMTPVYSGMMHGGCPIDSPAVFSPSSATHFTPYTNGDNIPVSMTNGVNGPPASESHLSAAVPEFSPAGLPSNADTERTASIGDQDTNNAKKAHTAGKAHEAISPSGSDAPTQPNGPAHESGDGWHRSQAGQIITNGVNGAHEPRQC</sequence>
<evidence type="ECO:0000259" key="4">
    <source>
        <dbReference type="PROSITE" id="PS50961"/>
    </source>
</evidence>
<dbReference type="InterPro" id="IPR036388">
    <property type="entry name" value="WH-like_DNA-bd_sf"/>
</dbReference>
<keyword evidence="6" id="KW-1185">Reference proteome</keyword>
<evidence type="ECO:0000313" key="5">
    <source>
        <dbReference type="EMBL" id="RYP09209.1"/>
    </source>
</evidence>
<proteinExistence type="predicted"/>
<dbReference type="GO" id="GO:0003723">
    <property type="term" value="F:RNA binding"/>
    <property type="evidence" value="ECO:0007669"/>
    <property type="project" value="UniProtKB-UniRule"/>
</dbReference>
<keyword evidence="1 2" id="KW-0694">RNA-binding</keyword>
<feature type="compositionally biased region" description="Basic and acidic residues" evidence="3">
    <location>
        <begin position="434"/>
        <end position="443"/>
    </location>
</feature>
<dbReference type="GO" id="GO:0045727">
    <property type="term" value="P:positive regulation of translation"/>
    <property type="evidence" value="ECO:0007669"/>
    <property type="project" value="TreeGrafter"/>
</dbReference>
<dbReference type="GO" id="GO:0005829">
    <property type="term" value="C:cytosol"/>
    <property type="evidence" value="ECO:0007669"/>
    <property type="project" value="TreeGrafter"/>
</dbReference>
<evidence type="ECO:0000256" key="1">
    <source>
        <dbReference type="ARBA" id="ARBA00022884"/>
    </source>
</evidence>
<feature type="domain" description="HTH La-type RNA-binding" evidence="4">
    <location>
        <begin position="612"/>
        <end position="701"/>
    </location>
</feature>
<feature type="compositionally biased region" description="Basic and acidic residues" evidence="3">
    <location>
        <begin position="308"/>
        <end position="321"/>
    </location>
</feature>
<dbReference type="EMBL" id="QJNU01000043">
    <property type="protein sequence ID" value="RYP09209.1"/>
    <property type="molecule type" value="Genomic_DNA"/>
</dbReference>
<dbReference type="InterPro" id="IPR036390">
    <property type="entry name" value="WH_DNA-bd_sf"/>
</dbReference>